<dbReference type="NCBIfam" id="TIGR01782">
    <property type="entry name" value="TonB-Xanth-Caul"/>
    <property type="match status" value="1"/>
</dbReference>
<keyword evidence="6" id="KW-1185">Reference proteome</keyword>
<reference evidence="5" key="2">
    <citation type="submission" date="2020-09" db="EMBL/GenBank/DDBJ databases">
        <authorList>
            <person name="Sun Q."/>
            <person name="Zhou Y."/>
        </authorList>
    </citation>
    <scope>NUCLEOTIDE SEQUENCE</scope>
    <source>
        <strain evidence="5">CGMCC 1.15425</strain>
    </source>
</reference>
<protein>
    <submittedName>
        <fullName evidence="5">TonB-dependent receptor</fullName>
    </submittedName>
</protein>
<dbReference type="InterPro" id="IPR018247">
    <property type="entry name" value="EF_Hand_1_Ca_BS"/>
</dbReference>
<dbReference type="Gene3D" id="2.40.170.20">
    <property type="entry name" value="TonB-dependent receptor, beta-barrel domain"/>
    <property type="match status" value="1"/>
</dbReference>
<keyword evidence="2" id="KW-0472">Membrane</keyword>
<organism evidence="5 6">
    <name type="scientific">Pseudohongiella nitratireducens</name>
    <dbReference type="NCBI Taxonomy" id="1768907"/>
    <lineage>
        <taxon>Bacteria</taxon>
        <taxon>Pseudomonadati</taxon>
        <taxon>Pseudomonadota</taxon>
        <taxon>Gammaproteobacteria</taxon>
        <taxon>Pseudomonadales</taxon>
        <taxon>Pseudohongiellaceae</taxon>
        <taxon>Pseudohongiella</taxon>
    </lineage>
</organism>
<gene>
    <name evidence="5" type="primary">cirA</name>
    <name evidence="5" type="ORF">GCM10011403_22890</name>
</gene>
<name>A0A916QKA8_9GAMM</name>
<dbReference type="Pfam" id="PF00593">
    <property type="entry name" value="TonB_dep_Rec_b-barrel"/>
    <property type="match status" value="1"/>
</dbReference>
<evidence type="ECO:0000259" key="4">
    <source>
        <dbReference type="Pfam" id="PF00593"/>
    </source>
</evidence>
<dbReference type="InterPro" id="IPR010104">
    <property type="entry name" value="TonB_rcpt_bac"/>
</dbReference>
<keyword evidence="3" id="KW-0998">Cell outer membrane</keyword>
<evidence type="ECO:0000256" key="2">
    <source>
        <dbReference type="ARBA" id="ARBA00023136"/>
    </source>
</evidence>
<comment type="caution">
    <text evidence="5">The sequence shown here is derived from an EMBL/GenBank/DDBJ whole genome shotgun (WGS) entry which is preliminary data.</text>
</comment>
<feature type="domain" description="TonB-dependent receptor-like beta-barrel" evidence="4">
    <location>
        <begin position="98"/>
        <end position="627"/>
    </location>
</feature>
<proteinExistence type="predicted"/>
<dbReference type="GO" id="GO:0009279">
    <property type="term" value="C:cell outer membrane"/>
    <property type="evidence" value="ECO:0007669"/>
    <property type="project" value="UniProtKB-SubCell"/>
</dbReference>
<evidence type="ECO:0000313" key="5">
    <source>
        <dbReference type="EMBL" id="GFZ79136.1"/>
    </source>
</evidence>
<keyword evidence="5" id="KW-0675">Receptor</keyword>
<evidence type="ECO:0000313" key="6">
    <source>
        <dbReference type="Proteomes" id="UP000627715"/>
    </source>
</evidence>
<dbReference type="EMBL" id="BMIY01000009">
    <property type="protein sequence ID" value="GFZ79136.1"/>
    <property type="molecule type" value="Genomic_DNA"/>
</dbReference>
<dbReference type="SUPFAM" id="SSF56935">
    <property type="entry name" value="Porins"/>
    <property type="match status" value="1"/>
</dbReference>
<dbReference type="PANTHER" id="PTHR40980:SF4">
    <property type="entry name" value="TONB-DEPENDENT RECEPTOR-LIKE BETA-BARREL DOMAIN-CONTAINING PROTEIN"/>
    <property type="match status" value="1"/>
</dbReference>
<comment type="subcellular location">
    <subcellularLocation>
        <location evidence="1">Cell outer membrane</location>
    </subcellularLocation>
</comment>
<dbReference type="PROSITE" id="PS00018">
    <property type="entry name" value="EF_HAND_1"/>
    <property type="match status" value="1"/>
</dbReference>
<reference evidence="5" key="1">
    <citation type="journal article" date="2014" name="Int. J. Syst. Evol. Microbiol.">
        <title>Complete genome sequence of Corynebacterium casei LMG S-19264T (=DSM 44701T), isolated from a smear-ripened cheese.</title>
        <authorList>
            <consortium name="US DOE Joint Genome Institute (JGI-PGF)"/>
            <person name="Walter F."/>
            <person name="Albersmeier A."/>
            <person name="Kalinowski J."/>
            <person name="Ruckert C."/>
        </authorList>
    </citation>
    <scope>NUCLEOTIDE SEQUENCE</scope>
    <source>
        <strain evidence="5">CGMCC 1.15425</strain>
    </source>
</reference>
<dbReference type="Proteomes" id="UP000627715">
    <property type="component" value="Unassembled WGS sequence"/>
</dbReference>
<dbReference type="InterPro" id="IPR036942">
    <property type="entry name" value="Beta-barrel_TonB_sf"/>
</dbReference>
<dbReference type="InterPro" id="IPR000531">
    <property type="entry name" value="Beta-barrel_TonB"/>
</dbReference>
<evidence type="ECO:0000256" key="1">
    <source>
        <dbReference type="ARBA" id="ARBA00004442"/>
    </source>
</evidence>
<dbReference type="AlphaFoldDB" id="A0A916QKA8"/>
<accession>A0A916QKA8</accession>
<dbReference type="PANTHER" id="PTHR40980">
    <property type="entry name" value="PLUG DOMAIN-CONTAINING PROTEIN"/>
    <property type="match status" value="1"/>
</dbReference>
<sequence>MDFSDTYDAFGGMDNLGVTFGLNYTERQMESDNVEGAYDLLDFNGNDVLSVIELQERKYALTRERTGANLNLELRPDESTRYFASAVYSEFQDAESRQRTIYAFEDGDLSSFDGSAAVYSDIPEDGFRRRIRYRTKNQDTMALNLGGEHDFNQWRLDYNVGISDTKERVLDEKEGRFEKTGDALNADVLIGGDLPSFTIRNGDTVTREHLVNSNYELDRVVLEPIWVDDKDVNFAVNMEVPYAFGIQNLTLKAGLDGRFKEKDSNVDEIELRDVPDLNLADYSMAPWSHGLADMGDGISADQFMGYFSNDRSSFSQRPQDVDENNELSLSQDYQAEEDVTAAYLMGTWEMQNMQIIAGGRIEQTDYSALGNEVVYDVDGNLSINPRRVDSSYSNFLPGLHLRYEPTDDLVIRAAWSNTIARPSFGDISPRSFVNREDLEIEAGNPDLDPYTSANFDLLADWYYGETGVVSAGVFYKDIDDYIVEFTSRNNPVYAGYDVTQPVNGTKASVKGFEFNVQQGLEIIDPVLTGLLAGANLSVLDTELTLAERNGEDFMLPAAAEESGNIFIGYENEQFSTRLSATYRGEMLDEVGDDRDFDIYVASHTQVDLTASYRFSQQIELVAQLINLTDEPLELYQGSKGYTLQLEEYGPTFAFGLKGRF</sequence>
<evidence type="ECO:0000256" key="3">
    <source>
        <dbReference type="ARBA" id="ARBA00023237"/>
    </source>
</evidence>
<dbReference type="OrthoDB" id="8727862at2"/>